<dbReference type="PROSITE" id="PS51257">
    <property type="entry name" value="PROKAR_LIPOPROTEIN"/>
    <property type="match status" value="1"/>
</dbReference>
<proteinExistence type="predicted"/>
<reference evidence="2 3" key="2">
    <citation type="submission" date="2017-09" db="EMBL/GenBank/DDBJ databases">
        <title>Bacillus patelloidae sp. nov., isolated from the intestinal tract of a marine limpet.</title>
        <authorList>
            <person name="Liu R."/>
            <person name="Dong C."/>
            <person name="Shao Z."/>
        </authorList>
    </citation>
    <scope>NUCLEOTIDE SEQUENCE [LARGE SCALE GENOMIC DNA]</scope>
    <source>
        <strain evidence="2 3">SA5d-4</strain>
    </source>
</reference>
<comment type="caution">
    <text evidence="2">The sequence shown here is derived from an EMBL/GenBank/DDBJ whole genome shotgun (WGS) entry which is preliminary data.</text>
</comment>
<keyword evidence="1" id="KW-0732">Signal</keyword>
<organism evidence="2 3">
    <name type="scientific">Lottiidibacillus patelloidae</name>
    <dbReference type="NCBI Taxonomy" id="2670334"/>
    <lineage>
        <taxon>Bacteria</taxon>
        <taxon>Bacillati</taxon>
        <taxon>Bacillota</taxon>
        <taxon>Bacilli</taxon>
        <taxon>Bacillales</taxon>
        <taxon>Bacillaceae</taxon>
        <taxon>Lottiidibacillus</taxon>
    </lineage>
</organism>
<protein>
    <recommendedName>
        <fullName evidence="4">DUF3221 domain-containing protein</fullName>
    </recommendedName>
</protein>
<evidence type="ECO:0000313" key="3">
    <source>
        <dbReference type="Proteomes" id="UP000217083"/>
    </source>
</evidence>
<keyword evidence="3" id="KW-1185">Reference proteome</keyword>
<name>A0A263BSG8_9BACI</name>
<evidence type="ECO:0000313" key="2">
    <source>
        <dbReference type="EMBL" id="OZM56660.1"/>
    </source>
</evidence>
<sequence>MKNITRSLIIFLLLLLAGCSTHSSGDFEVIDETDSATAESKPELNIKIKIVQNEAILFVDTDLLISKVNYGKERKAGEGHIHVYVNNGEKQAITSFRYILKEVKPGKNVVRVSLHNNDHTPYGVYEVQEFYID</sequence>
<feature type="chain" id="PRO_5039003145" description="DUF3221 domain-containing protein" evidence="1">
    <location>
        <begin position="24"/>
        <end position="133"/>
    </location>
</feature>
<feature type="signal peptide" evidence="1">
    <location>
        <begin position="1"/>
        <end position="23"/>
    </location>
</feature>
<gene>
    <name evidence="2" type="ORF">CIB95_10570</name>
</gene>
<dbReference type="AlphaFoldDB" id="A0A263BSG8"/>
<evidence type="ECO:0000256" key="1">
    <source>
        <dbReference type="SAM" id="SignalP"/>
    </source>
</evidence>
<dbReference type="RefSeq" id="WP_094924962.1">
    <property type="nucleotide sequence ID" value="NZ_NPIA01000005.1"/>
</dbReference>
<accession>A0A263BSG8</accession>
<evidence type="ECO:0008006" key="4">
    <source>
        <dbReference type="Google" id="ProtNLM"/>
    </source>
</evidence>
<dbReference type="Proteomes" id="UP000217083">
    <property type="component" value="Unassembled WGS sequence"/>
</dbReference>
<reference evidence="3" key="1">
    <citation type="submission" date="2017-08" db="EMBL/GenBank/DDBJ databases">
        <authorList>
            <person name="Huang Z."/>
        </authorList>
    </citation>
    <scope>NUCLEOTIDE SEQUENCE [LARGE SCALE GENOMIC DNA]</scope>
    <source>
        <strain evidence="3">SA5d-4</strain>
    </source>
</reference>
<dbReference type="EMBL" id="NPIA01000005">
    <property type="protein sequence ID" value="OZM56660.1"/>
    <property type="molecule type" value="Genomic_DNA"/>
</dbReference>